<evidence type="ECO:0000313" key="3">
    <source>
        <dbReference type="Proteomes" id="UP000241462"/>
    </source>
</evidence>
<feature type="compositionally biased region" description="Polar residues" evidence="1">
    <location>
        <begin position="111"/>
        <end position="120"/>
    </location>
</feature>
<keyword evidence="3" id="KW-1185">Reference proteome</keyword>
<accession>A0A2T3ABN8</accession>
<evidence type="ECO:0000256" key="1">
    <source>
        <dbReference type="SAM" id="MobiDB-lite"/>
    </source>
</evidence>
<dbReference type="EMBL" id="KZ678418">
    <property type="protein sequence ID" value="PSR90555.1"/>
    <property type="molecule type" value="Genomic_DNA"/>
</dbReference>
<reference evidence="2 3" key="1">
    <citation type="journal article" date="2018" name="Mycol. Prog.">
        <title>Coniella lustricola, a new species from submerged detritus.</title>
        <authorList>
            <person name="Raudabaugh D.B."/>
            <person name="Iturriaga T."/>
            <person name="Carver A."/>
            <person name="Mondo S."/>
            <person name="Pangilinan J."/>
            <person name="Lipzen A."/>
            <person name="He G."/>
            <person name="Amirebrahimi M."/>
            <person name="Grigoriev I.V."/>
            <person name="Miller A.N."/>
        </authorList>
    </citation>
    <scope>NUCLEOTIDE SEQUENCE [LARGE SCALE GENOMIC DNA]</scope>
    <source>
        <strain evidence="2 3">B22-T-1</strain>
    </source>
</reference>
<dbReference type="Proteomes" id="UP000241462">
    <property type="component" value="Unassembled WGS sequence"/>
</dbReference>
<dbReference type="STRING" id="2025994.A0A2T3ABN8"/>
<proteinExistence type="predicted"/>
<protein>
    <submittedName>
        <fullName evidence="2">Uncharacterized protein</fullName>
    </submittedName>
</protein>
<feature type="region of interest" description="Disordered" evidence="1">
    <location>
        <begin position="101"/>
        <end position="120"/>
    </location>
</feature>
<dbReference type="OrthoDB" id="4587086at2759"/>
<organism evidence="2 3">
    <name type="scientific">Coniella lustricola</name>
    <dbReference type="NCBI Taxonomy" id="2025994"/>
    <lineage>
        <taxon>Eukaryota</taxon>
        <taxon>Fungi</taxon>
        <taxon>Dikarya</taxon>
        <taxon>Ascomycota</taxon>
        <taxon>Pezizomycotina</taxon>
        <taxon>Sordariomycetes</taxon>
        <taxon>Sordariomycetidae</taxon>
        <taxon>Diaporthales</taxon>
        <taxon>Schizoparmaceae</taxon>
        <taxon>Coniella</taxon>
    </lineage>
</organism>
<evidence type="ECO:0000313" key="2">
    <source>
        <dbReference type="EMBL" id="PSR90555.1"/>
    </source>
</evidence>
<feature type="region of interest" description="Disordered" evidence="1">
    <location>
        <begin position="133"/>
        <end position="155"/>
    </location>
</feature>
<gene>
    <name evidence="2" type="ORF">BD289DRAFT_213620</name>
</gene>
<dbReference type="AlphaFoldDB" id="A0A2T3ABN8"/>
<dbReference type="InParanoid" id="A0A2T3ABN8"/>
<sequence>MDPGKQDCWDLPVLVQHAAIVDGKKLEHVEDRPSLDVLPDFSQRGHSVDCEITASMIQAYVSMKGPVTNATDPFLRWIKERQITVPGAESSSVLKDLCDANNDEGEWTGPGPSSGTREQTNTVAKHECFNLETTDTSNQAALDTATENDEKRNQDWQQHVTNEVSDEEGNPANGLISPCTFARWAQGATRWDAADDGYSSAQKIRRIFDFPRERQRSPSPENCILNRPKYQFKELQTDGDHEQPATIWSSPPSLPQPYNNSKMNLGDLNLPISLEKPDATIAPAFDNSFPKDLLGYPRWVVDHIIDKYWGLDRTNAIIASKYRELEVLERHEERVCTVNKTYRHQIRQMKQENKKLDACLVLWHNTRDRRILEAVDRHIRALDARAEAKLAEVKAHYKENEDLLKKYRRLKAAQADFLAAFSKNTPDEVFKDFQASRNCEGVQDSCSFS</sequence>
<name>A0A2T3ABN8_9PEZI</name>